<feature type="domain" description="F-box" evidence="1">
    <location>
        <begin position="27"/>
        <end position="92"/>
    </location>
</feature>
<dbReference type="InterPro" id="IPR001810">
    <property type="entry name" value="F-box_dom"/>
</dbReference>
<protein>
    <recommendedName>
        <fullName evidence="1">F-box domain-containing protein</fullName>
    </recommendedName>
</protein>
<reference evidence="2" key="1">
    <citation type="submission" date="2020-01" db="EMBL/GenBank/DDBJ databases">
        <authorList>
            <consortium name="DOE Joint Genome Institute"/>
            <person name="Haridas S."/>
            <person name="Albert R."/>
            <person name="Binder M."/>
            <person name="Bloem J."/>
            <person name="Labutti K."/>
            <person name="Salamov A."/>
            <person name="Andreopoulos B."/>
            <person name="Baker S.E."/>
            <person name="Barry K."/>
            <person name="Bills G."/>
            <person name="Bluhm B.H."/>
            <person name="Cannon C."/>
            <person name="Castanera R."/>
            <person name="Culley D.E."/>
            <person name="Daum C."/>
            <person name="Ezra D."/>
            <person name="Gonzalez J.B."/>
            <person name="Henrissat B."/>
            <person name="Kuo A."/>
            <person name="Liang C."/>
            <person name="Lipzen A."/>
            <person name="Lutzoni F."/>
            <person name="Magnuson J."/>
            <person name="Mondo S."/>
            <person name="Nolan M."/>
            <person name="Ohm R."/>
            <person name="Pangilinan J."/>
            <person name="Park H.-J."/>
            <person name="Ramirez L."/>
            <person name="Alfaro M."/>
            <person name="Sun H."/>
            <person name="Tritt A."/>
            <person name="Yoshinaga Y."/>
            <person name="Zwiers L.-H."/>
            <person name="Turgeon B.G."/>
            <person name="Goodwin S.B."/>
            <person name="Spatafora J.W."/>
            <person name="Crous P.W."/>
            <person name="Grigoriev I.V."/>
        </authorList>
    </citation>
    <scope>NUCLEOTIDE SEQUENCE</scope>
    <source>
        <strain evidence="2">IPT5</strain>
    </source>
</reference>
<evidence type="ECO:0000313" key="2">
    <source>
        <dbReference type="EMBL" id="KAF2846253.1"/>
    </source>
</evidence>
<organism evidence="2 3">
    <name type="scientific">Plenodomus tracheiphilus IPT5</name>
    <dbReference type="NCBI Taxonomy" id="1408161"/>
    <lineage>
        <taxon>Eukaryota</taxon>
        <taxon>Fungi</taxon>
        <taxon>Dikarya</taxon>
        <taxon>Ascomycota</taxon>
        <taxon>Pezizomycotina</taxon>
        <taxon>Dothideomycetes</taxon>
        <taxon>Pleosporomycetidae</taxon>
        <taxon>Pleosporales</taxon>
        <taxon>Pleosporineae</taxon>
        <taxon>Leptosphaeriaceae</taxon>
        <taxon>Plenodomus</taxon>
    </lineage>
</organism>
<dbReference type="OrthoDB" id="4133832at2759"/>
<gene>
    <name evidence="2" type="ORF">T440DRAFT_522007</name>
</gene>
<dbReference type="EMBL" id="MU006337">
    <property type="protein sequence ID" value="KAF2846253.1"/>
    <property type="molecule type" value="Genomic_DNA"/>
</dbReference>
<evidence type="ECO:0000313" key="3">
    <source>
        <dbReference type="Proteomes" id="UP000799423"/>
    </source>
</evidence>
<name>A0A6A7AT88_9PLEO</name>
<keyword evidence="3" id="KW-1185">Reference proteome</keyword>
<dbReference type="Pfam" id="PF13013">
    <property type="entry name" value="F-box-like_2"/>
    <property type="match status" value="1"/>
</dbReference>
<proteinExistence type="predicted"/>
<sequence length="299" mass="34441">MELDAGTRKGEGASSIAELEVGMSQLTVKPQDNALLQLPAEVRNLIYNYCVEDHPVLVTSHCENYGWNSAGDYGALAKTCRQIRQEFLPLYLENTTIKLYESSNASFITTFYPYVEEEVMKKYRGNFIIPLSHPESEELHVDITEVLRLAVRSPKVRCRFETDKYAPNHSRYMLPLHVAQLNSLVVCIADASQPQWREIVNDAIEAAEFRICEMNTKLGFLMSSAMAEKWSEDIHHWWANVGKPLEAIQRVIIHRYDVTDERVLECPEADRGHKNCVCEELFVFASWISRFRPSFRQTF</sequence>
<dbReference type="Proteomes" id="UP000799423">
    <property type="component" value="Unassembled WGS sequence"/>
</dbReference>
<accession>A0A6A7AT88</accession>
<dbReference type="AlphaFoldDB" id="A0A6A7AT88"/>
<evidence type="ECO:0000259" key="1">
    <source>
        <dbReference type="Pfam" id="PF13013"/>
    </source>
</evidence>